<proteinExistence type="predicted"/>
<sequence>MPMRLQSPLFLYIPSLLFKSSRSTLRLNRDFRSCTCYTHFLSNTTYPSPPHYYLSVSIQTATSTITNPPTTKTVKPSNLCLIDHTTDLRHLKHRTPRPR</sequence>
<dbReference type="RefSeq" id="XP_018034346.1">
    <property type="nucleotide sequence ID" value="XM_018187761.1"/>
</dbReference>
<keyword evidence="2" id="KW-1185">Reference proteome</keyword>
<accession>A0A177CA30</accession>
<protein>
    <submittedName>
        <fullName evidence="1">Uncharacterized protein</fullName>
    </submittedName>
</protein>
<name>A0A177CA30_9PLEO</name>
<dbReference type="EMBL" id="KV441554">
    <property type="protein sequence ID" value="OAG03981.1"/>
    <property type="molecule type" value="Genomic_DNA"/>
</dbReference>
<dbReference type="InParanoid" id="A0A177CA30"/>
<dbReference type="Proteomes" id="UP000077069">
    <property type="component" value="Unassembled WGS sequence"/>
</dbReference>
<organism evidence="1 2">
    <name type="scientific">Paraphaeosphaeria sporulosa</name>
    <dbReference type="NCBI Taxonomy" id="1460663"/>
    <lineage>
        <taxon>Eukaryota</taxon>
        <taxon>Fungi</taxon>
        <taxon>Dikarya</taxon>
        <taxon>Ascomycota</taxon>
        <taxon>Pezizomycotina</taxon>
        <taxon>Dothideomycetes</taxon>
        <taxon>Pleosporomycetidae</taxon>
        <taxon>Pleosporales</taxon>
        <taxon>Massarineae</taxon>
        <taxon>Didymosphaeriaceae</taxon>
        <taxon>Paraphaeosphaeria</taxon>
    </lineage>
</organism>
<evidence type="ECO:0000313" key="2">
    <source>
        <dbReference type="Proteomes" id="UP000077069"/>
    </source>
</evidence>
<dbReference type="GeneID" id="28771247"/>
<reference evidence="1 2" key="1">
    <citation type="submission" date="2016-05" db="EMBL/GenBank/DDBJ databases">
        <title>Comparative analysis of secretome profiles of manganese(II)-oxidizing ascomycete fungi.</title>
        <authorList>
            <consortium name="DOE Joint Genome Institute"/>
            <person name="Zeiner C.A."/>
            <person name="Purvine S.O."/>
            <person name="Zink E.M."/>
            <person name="Wu S."/>
            <person name="Pasa-Tolic L."/>
            <person name="Chaput D.L."/>
            <person name="Haridas S."/>
            <person name="Grigoriev I.V."/>
            <person name="Santelli C.M."/>
            <person name="Hansel C.M."/>
        </authorList>
    </citation>
    <scope>NUCLEOTIDE SEQUENCE [LARGE SCALE GENOMIC DNA]</scope>
    <source>
        <strain evidence="1 2">AP3s5-JAC2a</strain>
    </source>
</reference>
<evidence type="ECO:0000313" key="1">
    <source>
        <dbReference type="EMBL" id="OAG03981.1"/>
    </source>
</evidence>
<gene>
    <name evidence="1" type="ORF">CC84DRAFT_878756</name>
</gene>
<dbReference type="AlphaFoldDB" id="A0A177CA30"/>